<evidence type="ECO:0000313" key="6">
    <source>
        <dbReference type="EMBL" id="EKB32028.1"/>
    </source>
</evidence>
<dbReference type="EMBL" id="ADMG01000010">
    <property type="protein sequence ID" value="EKB32028.1"/>
    <property type="molecule type" value="Genomic_DNA"/>
</dbReference>
<evidence type="ECO:0000313" key="7">
    <source>
        <dbReference type="Proteomes" id="UP000005835"/>
    </source>
</evidence>
<dbReference type="STRING" id="742823.HMPREF9465_00322"/>
<comment type="function">
    <text evidence="4">Involved in the system for phosphate transport across the cytoplasmic membrane.</text>
</comment>
<dbReference type="Proteomes" id="UP000005835">
    <property type="component" value="Unassembled WGS sequence"/>
</dbReference>
<keyword evidence="4" id="KW-0964">Secreted</keyword>
<comment type="similarity">
    <text evidence="1 4">Belongs to the PstS family.</text>
</comment>
<organism evidence="6 7">
    <name type="scientific">Sutterella wadsworthensis 2_1_59BFAA</name>
    <dbReference type="NCBI Taxonomy" id="742823"/>
    <lineage>
        <taxon>Bacteria</taxon>
        <taxon>Pseudomonadati</taxon>
        <taxon>Pseudomonadota</taxon>
        <taxon>Betaproteobacteria</taxon>
        <taxon>Burkholderiales</taxon>
        <taxon>Sutterellaceae</taxon>
        <taxon>Sutterella</taxon>
    </lineage>
</organism>
<keyword evidence="4" id="KW-0574">Periplasm</keyword>
<proteinExistence type="inferred from homology"/>
<feature type="chain" id="PRO_5027151704" description="Phosphate-binding protein" evidence="4">
    <location>
        <begin position="36"/>
        <end position="283"/>
    </location>
</feature>
<dbReference type="eggNOG" id="COG0226">
    <property type="taxonomic scope" value="Bacteria"/>
</dbReference>
<dbReference type="GO" id="GO:0005576">
    <property type="term" value="C:extracellular region"/>
    <property type="evidence" value="ECO:0007669"/>
    <property type="project" value="UniProtKB-SubCell"/>
</dbReference>
<dbReference type="InterPro" id="IPR011862">
    <property type="entry name" value="Phos-bd"/>
</dbReference>
<dbReference type="GO" id="GO:0042301">
    <property type="term" value="F:phosphate ion binding"/>
    <property type="evidence" value="ECO:0007669"/>
    <property type="project" value="UniProtKB-UniRule"/>
</dbReference>
<dbReference type="NCBIfam" id="TIGR02136">
    <property type="entry name" value="ptsS_2"/>
    <property type="match status" value="1"/>
</dbReference>
<evidence type="ECO:0000256" key="4">
    <source>
        <dbReference type="RuleBase" id="RU367119"/>
    </source>
</evidence>
<comment type="caution">
    <text evidence="6">The sequence shown here is derived from an EMBL/GenBank/DDBJ whole genome shotgun (WGS) entry which is preliminary data.</text>
</comment>
<evidence type="ECO:0000256" key="2">
    <source>
        <dbReference type="ARBA" id="ARBA00022448"/>
    </source>
</evidence>
<evidence type="ECO:0000256" key="1">
    <source>
        <dbReference type="ARBA" id="ARBA00008725"/>
    </source>
</evidence>
<dbReference type="SUPFAM" id="SSF53850">
    <property type="entry name" value="Periplasmic binding protein-like II"/>
    <property type="match status" value="1"/>
</dbReference>
<dbReference type="Gene3D" id="3.40.190.10">
    <property type="entry name" value="Periplasmic binding protein-like II"/>
    <property type="match status" value="2"/>
</dbReference>
<dbReference type="CDD" id="cd13566">
    <property type="entry name" value="PBP2_phosphate"/>
    <property type="match status" value="1"/>
</dbReference>
<dbReference type="PANTHER" id="PTHR30570:SF1">
    <property type="entry name" value="PHOSPHATE-BINDING PROTEIN PSTS"/>
    <property type="match status" value="1"/>
</dbReference>
<dbReference type="InterPro" id="IPR024370">
    <property type="entry name" value="PBP_domain"/>
</dbReference>
<sequence>MEHLFIMQNTIFSRRRVVTFVCAASALAACGTTFAAGTVNLNGSTTVLPVMQQVSEAFMQKNPGVVVTISGTGSGNGIKALRDKMTDVAMSSRDLKDKEKKDFEAHGINPVKIPVALDAIIPVVSPKNSVASLTMEQLRDLFAGKIKNWKELGGADAPVVVVGRDSSSGTFESWQELVMGKTRVSQRALLQSSSGGVVQAVAGNPNAIGYIGVGYLDSQIKGLVVNGVQPGAKTAQDGTWPISRELYLFTSGQPQGDAKKLVDYTLSAEGQQFVSKSGFVPLK</sequence>
<keyword evidence="7" id="KW-1185">Reference proteome</keyword>
<feature type="domain" description="PBP" evidence="5">
    <location>
        <begin position="32"/>
        <end position="269"/>
    </location>
</feature>
<protein>
    <recommendedName>
        <fullName evidence="4">Phosphate-binding protein</fullName>
    </recommendedName>
</protein>
<gene>
    <name evidence="6" type="ORF">HMPREF9465_00322</name>
</gene>
<comment type="subcellular location">
    <subcellularLocation>
        <location evidence="4">Periplasm</location>
    </subcellularLocation>
    <subcellularLocation>
        <location evidence="4">Secreted</location>
    </subcellularLocation>
</comment>
<evidence type="ECO:0000259" key="5">
    <source>
        <dbReference type="Pfam" id="PF12849"/>
    </source>
</evidence>
<dbReference type="PANTHER" id="PTHR30570">
    <property type="entry name" value="PERIPLASMIC PHOSPHATE BINDING COMPONENT OF PHOSPHATE ABC TRANSPORTER"/>
    <property type="match status" value="1"/>
</dbReference>
<dbReference type="Pfam" id="PF12849">
    <property type="entry name" value="PBP_like_2"/>
    <property type="match status" value="1"/>
</dbReference>
<dbReference type="GO" id="GO:0042597">
    <property type="term" value="C:periplasmic space"/>
    <property type="evidence" value="ECO:0007669"/>
    <property type="project" value="UniProtKB-SubCell"/>
</dbReference>
<dbReference type="AlphaFoldDB" id="K1JZM0"/>
<keyword evidence="2 4" id="KW-0813">Transport</keyword>
<dbReference type="GO" id="GO:0007155">
    <property type="term" value="P:cell adhesion"/>
    <property type="evidence" value="ECO:0007669"/>
    <property type="project" value="UniProtKB-UniRule"/>
</dbReference>
<evidence type="ECO:0000256" key="3">
    <source>
        <dbReference type="ARBA" id="ARBA00022729"/>
    </source>
</evidence>
<dbReference type="GO" id="GO:0006817">
    <property type="term" value="P:phosphate ion transport"/>
    <property type="evidence" value="ECO:0007669"/>
    <property type="project" value="UniProtKB-UniRule"/>
</dbReference>
<accession>K1JZM0</accession>
<dbReference type="PATRIC" id="fig|742823.3.peg.318"/>
<name>K1JZM0_9BURK</name>
<dbReference type="HOGENOM" id="CLU_026228_5_1_4"/>
<keyword evidence="3 4" id="KW-0732">Signal</keyword>
<reference evidence="6 7" key="1">
    <citation type="submission" date="2012-05" db="EMBL/GenBank/DDBJ databases">
        <title>The Genome Sequence of Sutterella wadsworthensis 2_1_59BFAA.</title>
        <authorList>
            <consortium name="The Broad Institute Genome Sequencing Platform"/>
            <person name="Earl A."/>
            <person name="Ward D."/>
            <person name="Feldgarden M."/>
            <person name="Gevers D."/>
            <person name="Daigneault M."/>
            <person name="Strauss J."/>
            <person name="Allen-Vercoe E."/>
            <person name="Walker B."/>
            <person name="Young S.K."/>
            <person name="Zeng Q."/>
            <person name="Gargeya S."/>
            <person name="Fitzgerald M."/>
            <person name="Haas B."/>
            <person name="Abouelleil A."/>
            <person name="Alvarado L."/>
            <person name="Arachchi H.M."/>
            <person name="Berlin A.M."/>
            <person name="Chapman S.B."/>
            <person name="Goldberg J."/>
            <person name="Griggs A."/>
            <person name="Gujja S."/>
            <person name="Hansen M."/>
            <person name="Howarth C."/>
            <person name="Imamovic A."/>
            <person name="Larimer J."/>
            <person name="McCowen C."/>
            <person name="Montmayeur A."/>
            <person name="Murphy C."/>
            <person name="Neiman D."/>
            <person name="Pearson M."/>
            <person name="Priest M."/>
            <person name="Roberts A."/>
            <person name="Saif S."/>
            <person name="Shea T."/>
            <person name="Sisk P."/>
            <person name="Sykes S."/>
            <person name="Wortman J."/>
            <person name="Nusbaum C."/>
            <person name="Birren B."/>
        </authorList>
    </citation>
    <scope>NUCLEOTIDE SEQUENCE [LARGE SCALE GENOMIC DNA]</scope>
    <source>
        <strain evidence="6 7">2_1_59BFAA</strain>
    </source>
</reference>
<keyword evidence="4" id="KW-0592">Phosphate transport</keyword>
<feature type="signal peptide" evidence="4">
    <location>
        <begin position="1"/>
        <end position="35"/>
    </location>
</feature>
<dbReference type="InterPro" id="IPR050811">
    <property type="entry name" value="Phosphate_ABC_transporter"/>
</dbReference>